<protein>
    <submittedName>
        <fullName evidence="1">Uncharacterized protein</fullName>
    </submittedName>
</protein>
<comment type="caution">
    <text evidence="1">The sequence shown here is derived from an EMBL/GenBank/DDBJ whole genome shotgun (WGS) entry which is preliminary data.</text>
</comment>
<organism evidence="1 2">
    <name type="scientific">Chionoecetes opilio</name>
    <name type="common">Atlantic snow crab</name>
    <name type="synonym">Cancer opilio</name>
    <dbReference type="NCBI Taxonomy" id="41210"/>
    <lineage>
        <taxon>Eukaryota</taxon>
        <taxon>Metazoa</taxon>
        <taxon>Ecdysozoa</taxon>
        <taxon>Arthropoda</taxon>
        <taxon>Crustacea</taxon>
        <taxon>Multicrustacea</taxon>
        <taxon>Malacostraca</taxon>
        <taxon>Eumalacostraca</taxon>
        <taxon>Eucarida</taxon>
        <taxon>Decapoda</taxon>
        <taxon>Pleocyemata</taxon>
        <taxon>Brachyura</taxon>
        <taxon>Eubrachyura</taxon>
        <taxon>Majoidea</taxon>
        <taxon>Majidae</taxon>
        <taxon>Chionoecetes</taxon>
    </lineage>
</organism>
<evidence type="ECO:0000313" key="1">
    <source>
        <dbReference type="EMBL" id="KAG0695562.1"/>
    </source>
</evidence>
<dbReference type="OrthoDB" id="6364030at2759"/>
<accession>A0A8J8W9Z3</accession>
<keyword evidence="2" id="KW-1185">Reference proteome</keyword>
<name>A0A8J8W9Z3_CHIOP</name>
<dbReference type="EMBL" id="JACEEZ010025995">
    <property type="protein sequence ID" value="KAG0695562.1"/>
    <property type="molecule type" value="Genomic_DNA"/>
</dbReference>
<proteinExistence type="predicted"/>
<reference evidence="1" key="1">
    <citation type="submission" date="2020-07" db="EMBL/GenBank/DDBJ databases">
        <title>The High-quality genome of the commercially important snow crab, Chionoecetes opilio.</title>
        <authorList>
            <person name="Jeong J.-H."/>
            <person name="Ryu S."/>
        </authorList>
    </citation>
    <scope>NUCLEOTIDE SEQUENCE</scope>
    <source>
        <strain evidence="1">MADBK_172401_WGS</strain>
        <tissue evidence="1">Digestive gland</tissue>
    </source>
</reference>
<gene>
    <name evidence="1" type="ORF">GWK47_026862</name>
</gene>
<dbReference type="Proteomes" id="UP000770661">
    <property type="component" value="Unassembled WGS sequence"/>
</dbReference>
<sequence length="429" mass="47318">MKGVVEKGSGESHKSAIIAYADADGRPPIHGSAAGEEGFLYQPLHDSAETRTKEAPCLGISPLRRMRAGSWERSKNLPTFQNFQDLIGPSHHQGFHHLLEYMESTWISTNTFPLSSWSIFGQAVRTINDVEGWHAGLNKLCSEAGNVGMRTTTSVSELMEVITAAAILHAADRFRKANFAPETTQAMVVSRSPAAGPAVEGRLRFGGVPLPLQEAVKVLGVEVDRELRFDGHIKHIAKKASHRVSALRRVASFLDREGKLLLYKAQIRPYLEYAALSWMSCAASHTRRLDRIQRRALRLVDAADPPDPPDPPAQFEPVSPLDSLEHRRDVAALVVFHKAQGVPHLAGLRQPPRVATRSTRTVLTSGDAVEVPRSGASQHQSTFVGRVSRMWNVFTAAVPHIQEMNTQSVKLAANRWRLLKPTPLRLVIL</sequence>
<dbReference type="AlphaFoldDB" id="A0A8J8W9Z3"/>
<dbReference type="PANTHER" id="PTHR33332">
    <property type="entry name" value="REVERSE TRANSCRIPTASE DOMAIN-CONTAINING PROTEIN"/>
    <property type="match status" value="1"/>
</dbReference>
<evidence type="ECO:0000313" key="2">
    <source>
        <dbReference type="Proteomes" id="UP000770661"/>
    </source>
</evidence>